<dbReference type="InterPro" id="IPR001261">
    <property type="entry name" value="ArgE/DapE_CS"/>
</dbReference>
<dbReference type="SUPFAM" id="SSF56747">
    <property type="entry name" value="Prim-pol domain"/>
    <property type="match status" value="1"/>
</dbReference>
<evidence type="ECO:0000259" key="13">
    <source>
        <dbReference type="Pfam" id="PF07687"/>
    </source>
</evidence>
<evidence type="ECO:0000256" key="12">
    <source>
        <dbReference type="SAM" id="Phobius"/>
    </source>
</evidence>
<dbReference type="OrthoDB" id="3064516at2759"/>
<dbReference type="Proteomes" id="UP001085076">
    <property type="component" value="Miscellaneous, Linkage group lg08"/>
</dbReference>
<dbReference type="InterPro" id="IPR011650">
    <property type="entry name" value="Peptidase_M20_dimer"/>
</dbReference>
<proteinExistence type="inferred from homology"/>
<dbReference type="InterPro" id="IPR002755">
    <property type="entry name" value="DNA_primase_S"/>
</dbReference>
<dbReference type="NCBIfam" id="TIGR01880">
    <property type="entry name" value="Ac-peptdase-euk"/>
    <property type="match status" value="1"/>
</dbReference>
<evidence type="ECO:0000256" key="5">
    <source>
        <dbReference type="ARBA" id="ARBA00022490"/>
    </source>
</evidence>
<evidence type="ECO:0000256" key="3">
    <source>
        <dbReference type="ARBA" id="ARBA00009762"/>
    </source>
</evidence>
<accession>A0A9D5H6I2</accession>
<reference evidence="14" key="1">
    <citation type="submission" date="2021-03" db="EMBL/GenBank/DDBJ databases">
        <authorList>
            <person name="Li Z."/>
            <person name="Yang C."/>
        </authorList>
    </citation>
    <scope>NUCLEOTIDE SEQUENCE</scope>
    <source>
        <strain evidence="14">Dzin_1.0</strain>
        <tissue evidence="14">Leaf</tissue>
    </source>
</reference>
<evidence type="ECO:0000256" key="4">
    <source>
        <dbReference type="ARBA" id="ARBA00011913"/>
    </source>
</evidence>
<keyword evidence="15" id="KW-1185">Reference proteome</keyword>
<reference evidence="14" key="2">
    <citation type="journal article" date="2022" name="Hortic Res">
        <title>The genome of Dioscorea zingiberensis sheds light on the biosynthesis, origin and evolution of the medicinally important diosgenin saponins.</title>
        <authorList>
            <person name="Li Y."/>
            <person name="Tan C."/>
            <person name="Li Z."/>
            <person name="Guo J."/>
            <person name="Li S."/>
            <person name="Chen X."/>
            <person name="Wang C."/>
            <person name="Dai X."/>
            <person name="Yang H."/>
            <person name="Song W."/>
            <person name="Hou L."/>
            <person name="Xu J."/>
            <person name="Tong Z."/>
            <person name="Xu A."/>
            <person name="Yuan X."/>
            <person name="Wang W."/>
            <person name="Yang Q."/>
            <person name="Chen L."/>
            <person name="Sun Z."/>
            <person name="Wang K."/>
            <person name="Pan B."/>
            <person name="Chen J."/>
            <person name="Bao Y."/>
            <person name="Liu F."/>
            <person name="Qi X."/>
            <person name="Gang D.R."/>
            <person name="Wen J."/>
            <person name="Li J."/>
        </authorList>
    </citation>
    <scope>NUCLEOTIDE SEQUENCE</scope>
    <source>
        <strain evidence="14">Dzin_1.0</strain>
    </source>
</reference>
<name>A0A9D5H6I2_9LILI</name>
<protein>
    <recommendedName>
        <fullName evidence="4">N-acyl-aliphatic-L-amino acid amidohydrolase</fullName>
        <ecNumber evidence="4">3.5.1.14</ecNumber>
    </recommendedName>
    <alternativeName>
        <fullName evidence="9">N-acyl-L-amino-acid amidohydrolase</fullName>
    </alternativeName>
</protein>
<dbReference type="PROSITE" id="PS00759">
    <property type="entry name" value="ARGE_DAPE_CPG2_2"/>
    <property type="match status" value="1"/>
</dbReference>
<dbReference type="PANTHER" id="PTHR45892">
    <property type="entry name" value="AMINOACYLASE-1"/>
    <property type="match status" value="1"/>
</dbReference>
<dbReference type="FunFam" id="3.30.70.360:FF:000009">
    <property type="entry name" value="aminoacylase-1 isoform X1"/>
    <property type="match status" value="1"/>
</dbReference>
<comment type="subcellular location">
    <subcellularLocation>
        <location evidence="1">Cytoplasm</location>
    </subcellularLocation>
</comment>
<dbReference type="InterPro" id="IPR002933">
    <property type="entry name" value="Peptidase_M20"/>
</dbReference>
<evidence type="ECO:0000256" key="11">
    <source>
        <dbReference type="PIRSR" id="PIRSR610159-2"/>
    </source>
</evidence>
<keyword evidence="6 11" id="KW-0479">Metal-binding</keyword>
<dbReference type="Gene3D" id="1.10.150.900">
    <property type="match status" value="1"/>
</dbReference>
<dbReference type="PROSITE" id="PS00758">
    <property type="entry name" value="ARGE_DAPE_CPG2_1"/>
    <property type="match status" value="1"/>
</dbReference>
<dbReference type="Pfam" id="PF07687">
    <property type="entry name" value="M20_dimer"/>
    <property type="match status" value="1"/>
</dbReference>
<evidence type="ECO:0000256" key="10">
    <source>
        <dbReference type="PIRSR" id="PIRSR610159-1"/>
    </source>
</evidence>
<dbReference type="InterPro" id="IPR036264">
    <property type="entry name" value="Bact_exopeptidase_dim_dom"/>
</dbReference>
<feature type="domain" description="Peptidase M20 dimerisation" evidence="13">
    <location>
        <begin position="190"/>
        <end position="299"/>
    </location>
</feature>
<dbReference type="Gene3D" id="3.90.920.10">
    <property type="entry name" value="DNA primase, PRIM domain"/>
    <property type="match status" value="1"/>
</dbReference>
<evidence type="ECO:0000313" key="15">
    <source>
        <dbReference type="Proteomes" id="UP001085076"/>
    </source>
</evidence>
<evidence type="ECO:0000256" key="2">
    <source>
        <dbReference type="ARBA" id="ARBA00006247"/>
    </source>
</evidence>
<feature type="binding site" evidence="11">
    <location>
        <position position="149"/>
    </location>
    <ligand>
        <name>Zn(2+)</name>
        <dbReference type="ChEBI" id="CHEBI:29105"/>
        <label>2</label>
    </ligand>
</feature>
<dbReference type="GO" id="GO:0005737">
    <property type="term" value="C:cytoplasm"/>
    <property type="evidence" value="ECO:0007669"/>
    <property type="project" value="UniProtKB-SubCell"/>
</dbReference>
<dbReference type="InterPro" id="IPR010159">
    <property type="entry name" value="N-acyl_aa_amidohydrolase"/>
</dbReference>
<feature type="active site" description="Proton acceptor" evidence="10">
    <location>
        <position position="148"/>
    </location>
</feature>
<dbReference type="Gene3D" id="3.30.70.360">
    <property type="match status" value="1"/>
</dbReference>
<feature type="binding site" evidence="11">
    <location>
        <position position="114"/>
    </location>
    <ligand>
        <name>Zn(2+)</name>
        <dbReference type="ChEBI" id="CHEBI:29105"/>
        <label>2</label>
    </ligand>
</feature>
<dbReference type="InterPro" id="IPR052083">
    <property type="entry name" value="Aminoacylase-1_M20A"/>
</dbReference>
<gene>
    <name evidence="14" type="ORF">J5N97_026196</name>
</gene>
<dbReference type="GO" id="GO:0006269">
    <property type="term" value="P:DNA replication, synthesis of primer"/>
    <property type="evidence" value="ECO:0007669"/>
    <property type="project" value="InterPro"/>
</dbReference>
<dbReference type="EC" id="3.5.1.14" evidence="4"/>
<evidence type="ECO:0000256" key="7">
    <source>
        <dbReference type="ARBA" id="ARBA00022801"/>
    </source>
</evidence>
<dbReference type="FunFam" id="1.10.150.900:FF:000001">
    <property type="entry name" value="Aminoacylase-1, putative"/>
    <property type="match status" value="1"/>
</dbReference>
<dbReference type="PANTHER" id="PTHR45892:SF1">
    <property type="entry name" value="AMINOACYLASE-1"/>
    <property type="match status" value="1"/>
</dbReference>
<keyword evidence="7" id="KW-0378">Hydrolase</keyword>
<keyword evidence="12" id="KW-1133">Transmembrane helix</keyword>
<feature type="active site" evidence="10">
    <location>
        <position position="83"/>
    </location>
</feature>
<keyword evidence="12" id="KW-0472">Membrane</keyword>
<comment type="similarity">
    <text evidence="3">Belongs to the eukaryotic-type primase small subunit family.</text>
</comment>
<feature type="binding site" evidence="11">
    <location>
        <position position="389"/>
    </location>
    <ligand>
        <name>Zn(2+)</name>
        <dbReference type="ChEBI" id="CHEBI:29105"/>
        <label>2</label>
    </ligand>
</feature>
<dbReference type="FunFam" id="3.40.630.10:FF:000019">
    <property type="entry name" value="Aminoacylase 1"/>
    <property type="match status" value="1"/>
</dbReference>
<dbReference type="Pfam" id="PF01546">
    <property type="entry name" value="Peptidase_M20"/>
    <property type="match status" value="1"/>
</dbReference>
<keyword evidence="5" id="KW-0963">Cytoplasm</keyword>
<dbReference type="EMBL" id="JAGGNH010000008">
    <property type="protein sequence ID" value="KAJ0965058.1"/>
    <property type="molecule type" value="Genomic_DNA"/>
</dbReference>
<dbReference type="GO" id="GO:0003899">
    <property type="term" value="F:DNA-directed RNA polymerase activity"/>
    <property type="evidence" value="ECO:0007669"/>
    <property type="project" value="InterPro"/>
</dbReference>
<feature type="binding site" evidence="11">
    <location>
        <position position="114"/>
    </location>
    <ligand>
        <name>Zn(2+)</name>
        <dbReference type="ChEBI" id="CHEBI:29105"/>
        <label>1</label>
    </ligand>
</feature>
<evidence type="ECO:0000256" key="9">
    <source>
        <dbReference type="ARBA" id="ARBA00029656"/>
    </source>
</evidence>
<evidence type="ECO:0000313" key="14">
    <source>
        <dbReference type="EMBL" id="KAJ0965058.1"/>
    </source>
</evidence>
<dbReference type="SUPFAM" id="SSF53187">
    <property type="entry name" value="Zn-dependent exopeptidases"/>
    <property type="match status" value="1"/>
</dbReference>
<keyword evidence="12" id="KW-0812">Transmembrane</keyword>
<dbReference type="SUPFAM" id="SSF55031">
    <property type="entry name" value="Bacterial exopeptidase dimerisation domain"/>
    <property type="match status" value="1"/>
</dbReference>
<evidence type="ECO:0000256" key="8">
    <source>
        <dbReference type="ARBA" id="ARBA00022833"/>
    </source>
</evidence>
<dbReference type="GO" id="GO:0004046">
    <property type="term" value="F:aminoacylase activity"/>
    <property type="evidence" value="ECO:0007669"/>
    <property type="project" value="UniProtKB-EC"/>
</dbReference>
<sequence length="667" mass="74455">MLVEDAVIKAGEISRFQQYLQINTAHPSPDYHAAVQFLESLASSIVGIRSETIEFVPGKPLLLLTWPGRDPSLPAVLLYSHTDVVPAEPSKWSHHPFSAAIGGDGEIFARGSQDMKCVSMQHLEAAVRLSSSGFTPDRTVYFAFAPDEEIGGRDGAAALAASEKFREMRVGIVFDEGLASPGKEYRVFYAERSPWWLVIKSQGAPGHGAKLYDGSAMENLMKSVEAIRRFRAAQFDMVKSGEKAEGEVVSVNLVFLKAGTPSPTGFVMNLQPSEAEVGLDIRVPPNADIEALEKRIAEEWAPSSRNMTFMLGQFKQKTPARDMYGKPIVTAADSSNPWWTLLEEAVKKANGKLSKPKIFPASTDARFFRELGLPAFGFSPMANTPVLLHDHNEFLKRDEYLKGIEMILVSITYYGFIVAAVGCIVGYVMAEKEDVLRVHFEEKLLCDQKLLASEDRYQKILELIPYKSIADELHGKWQGNRRSSNAKEDLNVIRWEQLKHALQSGKQKGQGLRRCVEEIVFLYTYPKLDMEVSKHMNHLLKAPFCVHPKTGCVCVPIDPTHCDEFDPSTVPTLSGVKAAISMKKVAAIAEKEIHRSKKRRLLACNCYYEEESCKEANIRKVLGFGIHVLKLCKMFSYENGRKNPNVKLSDVLWQVAVLGKECVLLRI</sequence>
<evidence type="ECO:0000256" key="6">
    <source>
        <dbReference type="ARBA" id="ARBA00022723"/>
    </source>
</evidence>
<dbReference type="Gene3D" id="3.40.630.10">
    <property type="entry name" value="Zn peptidases"/>
    <property type="match status" value="1"/>
</dbReference>
<comment type="similarity">
    <text evidence="2">Belongs to the peptidase M20A family.</text>
</comment>
<dbReference type="GO" id="GO:0046872">
    <property type="term" value="F:metal ion binding"/>
    <property type="evidence" value="ECO:0007669"/>
    <property type="project" value="UniProtKB-KW"/>
</dbReference>
<comment type="cofactor">
    <cofactor evidence="11">
        <name>Zn(2+)</name>
        <dbReference type="ChEBI" id="CHEBI:29105"/>
    </cofactor>
    <text evidence="11">Binds 2 Zn(2+) ions per subunit.</text>
</comment>
<evidence type="ECO:0000256" key="1">
    <source>
        <dbReference type="ARBA" id="ARBA00004496"/>
    </source>
</evidence>
<organism evidence="14 15">
    <name type="scientific">Dioscorea zingiberensis</name>
    <dbReference type="NCBI Taxonomy" id="325984"/>
    <lineage>
        <taxon>Eukaryota</taxon>
        <taxon>Viridiplantae</taxon>
        <taxon>Streptophyta</taxon>
        <taxon>Embryophyta</taxon>
        <taxon>Tracheophyta</taxon>
        <taxon>Spermatophyta</taxon>
        <taxon>Magnoliopsida</taxon>
        <taxon>Liliopsida</taxon>
        <taxon>Dioscoreales</taxon>
        <taxon>Dioscoreaceae</taxon>
        <taxon>Dioscorea</taxon>
    </lineage>
</organism>
<dbReference type="GO" id="GO:0006520">
    <property type="term" value="P:amino acid metabolic process"/>
    <property type="evidence" value="ECO:0007669"/>
    <property type="project" value="InterPro"/>
</dbReference>
<feature type="transmembrane region" description="Helical" evidence="12">
    <location>
        <begin position="411"/>
        <end position="430"/>
    </location>
</feature>
<dbReference type="Pfam" id="PF01896">
    <property type="entry name" value="DNA_primase_S"/>
    <property type="match status" value="1"/>
</dbReference>
<keyword evidence="8 11" id="KW-0862">Zinc</keyword>
<dbReference type="AlphaFoldDB" id="A0A9D5H6I2"/>
<comment type="caution">
    <text evidence="14">The sequence shown here is derived from an EMBL/GenBank/DDBJ whole genome shotgun (WGS) entry which is preliminary data.</text>
</comment>
<feature type="binding site" evidence="11">
    <location>
        <position position="176"/>
    </location>
    <ligand>
        <name>Zn(2+)</name>
        <dbReference type="ChEBI" id="CHEBI:29105"/>
        <label>1</label>
    </ligand>
</feature>
<feature type="binding site" evidence="11">
    <location>
        <position position="81"/>
    </location>
    <ligand>
        <name>Zn(2+)</name>
        <dbReference type="ChEBI" id="CHEBI:29105"/>
        <label>1</label>
    </ligand>
</feature>